<evidence type="ECO:0000259" key="1">
    <source>
        <dbReference type="Pfam" id="PF16036"/>
    </source>
</evidence>
<reference evidence="3" key="1">
    <citation type="submission" date="2017-01" db="EMBL/GenBank/DDBJ databases">
        <authorList>
            <person name="Varghese N."/>
            <person name="Submissions S."/>
        </authorList>
    </citation>
    <scope>NUCLEOTIDE SEQUENCE [LARGE SCALE GENOMIC DNA]</scope>
    <source>
        <strain evidence="3">ATCC 51758</strain>
    </source>
</reference>
<dbReference type="InterPro" id="IPR016087">
    <property type="entry name" value="Chalcone_isomerase"/>
</dbReference>
<dbReference type="Proteomes" id="UP000186819">
    <property type="component" value="Unassembled WGS sequence"/>
</dbReference>
<organism evidence="2 3">
    <name type="scientific">Aromatoleum tolulyticum</name>
    <dbReference type="NCBI Taxonomy" id="34027"/>
    <lineage>
        <taxon>Bacteria</taxon>
        <taxon>Pseudomonadati</taxon>
        <taxon>Pseudomonadota</taxon>
        <taxon>Betaproteobacteria</taxon>
        <taxon>Rhodocyclales</taxon>
        <taxon>Rhodocyclaceae</taxon>
        <taxon>Aromatoleum</taxon>
    </lineage>
</organism>
<keyword evidence="2" id="KW-0413">Isomerase</keyword>
<feature type="domain" description="Chalcone isomerase" evidence="1">
    <location>
        <begin position="84"/>
        <end position="190"/>
    </location>
</feature>
<dbReference type="GO" id="GO:0016853">
    <property type="term" value="F:isomerase activity"/>
    <property type="evidence" value="ECO:0007669"/>
    <property type="project" value="UniProtKB-KW"/>
</dbReference>
<accession>A0A1N6V5X7</accession>
<dbReference type="STRING" id="34027.SAMN05421829_106156"/>
<sequence>MSITSNSPTAERAGVRPLLLAGCIALACALGAGRAAASGLEARAPGVGTGWGVVGQGTMRWFGLALYDASLWTRGAASWRPERPFALEIRYARPIRGERLVAASLDEMARLGFADAERRETWRPLLARAFPSVEPGDTIVGLAEPDGRVAFYHRGALTAELRDADFARAFFAIWLDPRTREPGLRSSLLGIGDEG</sequence>
<dbReference type="AlphaFoldDB" id="A0A1N6V5X7"/>
<evidence type="ECO:0000313" key="2">
    <source>
        <dbReference type="EMBL" id="SIQ72996.1"/>
    </source>
</evidence>
<dbReference type="Pfam" id="PF16036">
    <property type="entry name" value="Chalcone_3"/>
    <property type="match status" value="1"/>
</dbReference>
<evidence type="ECO:0000313" key="3">
    <source>
        <dbReference type="Proteomes" id="UP000186819"/>
    </source>
</evidence>
<dbReference type="RefSeq" id="WP_084205052.1">
    <property type="nucleotide sequence ID" value="NZ_FTMD01000006.1"/>
</dbReference>
<gene>
    <name evidence="2" type="ORF">SAMN05421829_106156</name>
</gene>
<dbReference type="EMBL" id="FTMD01000006">
    <property type="protein sequence ID" value="SIQ72996.1"/>
    <property type="molecule type" value="Genomic_DNA"/>
</dbReference>
<keyword evidence="3" id="KW-1185">Reference proteome</keyword>
<name>A0A1N6V5X7_9RHOO</name>
<protein>
    <submittedName>
        <fullName evidence="2">Chalcone isomerase-like</fullName>
    </submittedName>
</protein>
<proteinExistence type="predicted"/>